<name>A0A9X2SMQ2_9PSEU</name>
<dbReference type="PROSITE" id="PS50801">
    <property type="entry name" value="STAS"/>
    <property type="match status" value="1"/>
</dbReference>
<accession>A0A9X2SMQ2</accession>
<dbReference type="EMBL" id="JAMXQV010000019">
    <property type="protein sequence ID" value="MCR6487403.1"/>
    <property type="molecule type" value="Genomic_DNA"/>
</dbReference>
<dbReference type="CDD" id="cd07043">
    <property type="entry name" value="STAS_anti-anti-sigma_factors"/>
    <property type="match status" value="1"/>
</dbReference>
<dbReference type="InterPro" id="IPR003658">
    <property type="entry name" value="Anti-sigma_ant"/>
</dbReference>
<dbReference type="Pfam" id="PF01740">
    <property type="entry name" value="STAS"/>
    <property type="match status" value="1"/>
</dbReference>
<proteinExistence type="inferred from homology"/>
<dbReference type="SUPFAM" id="SSF52091">
    <property type="entry name" value="SpoIIaa-like"/>
    <property type="match status" value="1"/>
</dbReference>
<comment type="similarity">
    <text evidence="1 2">Belongs to the anti-sigma-factor antagonist family.</text>
</comment>
<evidence type="ECO:0000313" key="4">
    <source>
        <dbReference type="EMBL" id="MCR6487403.1"/>
    </source>
</evidence>
<sequence length="110" mass="11825">MSVPTGFQAKLDVEDGVATVWLAGELDSRSAATLDELVSSAVEQRVRRIVLLAGELTYLSSAGLRCLVFAHQKLGRTGDIVLIGARPEVADTIRLTGFDRAIVMQSRAEP</sequence>
<dbReference type="RefSeq" id="WP_257923969.1">
    <property type="nucleotide sequence ID" value="NZ_JAMXQV010000019.1"/>
</dbReference>
<feature type="domain" description="STAS" evidence="3">
    <location>
        <begin position="7"/>
        <end position="110"/>
    </location>
</feature>
<dbReference type="GO" id="GO:0043856">
    <property type="term" value="F:anti-sigma factor antagonist activity"/>
    <property type="evidence" value="ECO:0007669"/>
    <property type="project" value="InterPro"/>
</dbReference>
<evidence type="ECO:0000313" key="5">
    <source>
        <dbReference type="Proteomes" id="UP001144096"/>
    </source>
</evidence>
<dbReference type="NCBIfam" id="TIGR00377">
    <property type="entry name" value="ant_ant_sig"/>
    <property type="match status" value="1"/>
</dbReference>
<organism evidence="4 5">
    <name type="scientific">Amycolatopsis iheyensis</name>
    <dbReference type="NCBI Taxonomy" id="2945988"/>
    <lineage>
        <taxon>Bacteria</taxon>
        <taxon>Bacillati</taxon>
        <taxon>Actinomycetota</taxon>
        <taxon>Actinomycetes</taxon>
        <taxon>Pseudonocardiales</taxon>
        <taxon>Pseudonocardiaceae</taxon>
        <taxon>Amycolatopsis</taxon>
    </lineage>
</organism>
<dbReference type="InterPro" id="IPR002645">
    <property type="entry name" value="STAS_dom"/>
</dbReference>
<dbReference type="AlphaFoldDB" id="A0A9X2SMQ2"/>
<protein>
    <recommendedName>
        <fullName evidence="2">Anti-sigma factor antagonist</fullName>
    </recommendedName>
</protein>
<gene>
    <name evidence="4" type="ORF">M8542_31690</name>
</gene>
<comment type="caution">
    <text evidence="4">The sequence shown here is derived from an EMBL/GenBank/DDBJ whole genome shotgun (WGS) entry which is preliminary data.</text>
</comment>
<evidence type="ECO:0000259" key="3">
    <source>
        <dbReference type="PROSITE" id="PS50801"/>
    </source>
</evidence>
<evidence type="ECO:0000256" key="2">
    <source>
        <dbReference type="RuleBase" id="RU003749"/>
    </source>
</evidence>
<dbReference type="PANTHER" id="PTHR33495:SF14">
    <property type="entry name" value="ANTI-SIGMA FACTOR ANTAGONIST"/>
    <property type="match status" value="1"/>
</dbReference>
<evidence type="ECO:0000256" key="1">
    <source>
        <dbReference type="ARBA" id="ARBA00009013"/>
    </source>
</evidence>
<dbReference type="Proteomes" id="UP001144096">
    <property type="component" value="Unassembled WGS sequence"/>
</dbReference>
<dbReference type="Gene3D" id="3.30.750.24">
    <property type="entry name" value="STAS domain"/>
    <property type="match status" value="1"/>
</dbReference>
<dbReference type="PANTHER" id="PTHR33495">
    <property type="entry name" value="ANTI-SIGMA FACTOR ANTAGONIST TM_1081-RELATED-RELATED"/>
    <property type="match status" value="1"/>
</dbReference>
<reference evidence="4" key="1">
    <citation type="submission" date="2022-06" db="EMBL/GenBank/DDBJ databases">
        <title>Amycolatopsis iheyaensis sp. nov., a new species of the genus Amycolatopsis isolated from soil in Iheya island, Japan.</title>
        <authorList>
            <person name="Ngamcharungchit C."/>
            <person name="Kanto H."/>
            <person name="Take A."/>
            <person name="Intra B."/>
            <person name="Matsumoto A."/>
            <person name="Panbangred W."/>
            <person name="Inahashi Y."/>
        </authorList>
    </citation>
    <scope>NUCLEOTIDE SEQUENCE</scope>
    <source>
        <strain evidence="4">OK19-0408</strain>
    </source>
</reference>
<keyword evidence="5" id="KW-1185">Reference proteome</keyword>
<dbReference type="InterPro" id="IPR036513">
    <property type="entry name" value="STAS_dom_sf"/>
</dbReference>